<evidence type="ECO:0000313" key="2">
    <source>
        <dbReference type="Proteomes" id="UP000515703"/>
    </source>
</evidence>
<dbReference type="KEGG" id="acht:bsdcttw_36250"/>
<protein>
    <submittedName>
        <fullName evidence="1">Uncharacterized protein</fullName>
    </submittedName>
</protein>
<dbReference type="Proteomes" id="UP000515703">
    <property type="component" value="Chromosome"/>
</dbReference>
<keyword evidence="2" id="KW-1185">Reference proteome</keyword>
<dbReference type="RefSeq" id="WP_185256242.1">
    <property type="nucleotide sequence ID" value="NZ_AP023368.1"/>
</dbReference>
<reference evidence="1 2" key="1">
    <citation type="submission" date="2020-08" db="EMBL/GenBank/DDBJ databases">
        <title>Draft genome sequencing of an Anaerocolumna strain isolated from anoxic soil subjected to BSD treatment.</title>
        <authorList>
            <person name="Uek A."/>
            <person name="Tonouchi A."/>
        </authorList>
    </citation>
    <scope>NUCLEOTIDE SEQUENCE [LARGE SCALE GENOMIC DNA]</scope>
    <source>
        <strain evidence="1 2">CTTW</strain>
    </source>
</reference>
<dbReference type="AlphaFoldDB" id="A0A7I8DTE3"/>
<reference evidence="1 2" key="2">
    <citation type="submission" date="2020-08" db="EMBL/GenBank/DDBJ databases">
        <authorList>
            <person name="Ueki A."/>
            <person name="Tonouchi A."/>
        </authorList>
    </citation>
    <scope>NUCLEOTIDE SEQUENCE [LARGE SCALE GENOMIC DNA]</scope>
    <source>
        <strain evidence="1 2">CTTW</strain>
    </source>
</reference>
<dbReference type="EMBL" id="AP023368">
    <property type="protein sequence ID" value="BCK00585.1"/>
    <property type="molecule type" value="Genomic_DNA"/>
</dbReference>
<proteinExistence type="predicted"/>
<organism evidence="1 2">
    <name type="scientific">Anaerocolumna chitinilytica</name>
    <dbReference type="NCBI Taxonomy" id="1727145"/>
    <lineage>
        <taxon>Bacteria</taxon>
        <taxon>Bacillati</taxon>
        <taxon>Bacillota</taxon>
        <taxon>Clostridia</taxon>
        <taxon>Lachnospirales</taxon>
        <taxon>Lachnospiraceae</taxon>
        <taxon>Anaerocolumna</taxon>
    </lineage>
</organism>
<name>A0A7I8DTE3_9FIRM</name>
<sequence length="61" mass="7175">MIKISICEDVISGRFIELINLVSKRSNSISVSRYYTDFLNESEFIQMQKEYKEYIQRGCGT</sequence>
<accession>A0A7I8DTE3</accession>
<gene>
    <name evidence="1" type="ORF">bsdcttw_36250</name>
</gene>
<evidence type="ECO:0000313" key="1">
    <source>
        <dbReference type="EMBL" id="BCK00585.1"/>
    </source>
</evidence>